<organism evidence="2 3">
    <name type="scientific">Huiozyma naganishii (strain ATCC MYA-139 / BCRC 22969 / CBS 8797 / KCTC 17520 / NBRC 10181 / NCYC 3082 / Yp74L-3)</name>
    <name type="common">Yeast</name>
    <name type="synonym">Kazachstania naganishii</name>
    <dbReference type="NCBI Taxonomy" id="1071383"/>
    <lineage>
        <taxon>Eukaryota</taxon>
        <taxon>Fungi</taxon>
        <taxon>Dikarya</taxon>
        <taxon>Ascomycota</taxon>
        <taxon>Saccharomycotina</taxon>
        <taxon>Saccharomycetes</taxon>
        <taxon>Saccharomycetales</taxon>
        <taxon>Saccharomycetaceae</taxon>
        <taxon>Huiozyma</taxon>
    </lineage>
</organism>
<dbReference type="InterPro" id="IPR036691">
    <property type="entry name" value="Endo/exonu/phosph_ase_sf"/>
</dbReference>
<dbReference type="GeneID" id="34528452"/>
<dbReference type="GO" id="GO:0000175">
    <property type="term" value="F:3'-5'-RNA exonuclease activity"/>
    <property type="evidence" value="ECO:0007669"/>
    <property type="project" value="TreeGrafter"/>
</dbReference>
<evidence type="ECO:0000313" key="3">
    <source>
        <dbReference type="Proteomes" id="UP000006310"/>
    </source>
</evidence>
<dbReference type="EMBL" id="HE978325">
    <property type="protein sequence ID" value="CCK72678.1"/>
    <property type="molecule type" value="Genomic_DNA"/>
</dbReference>
<protein>
    <recommendedName>
        <fullName evidence="1">Endonuclease/exonuclease/phosphatase domain-containing protein</fullName>
    </recommendedName>
</protein>
<feature type="domain" description="Endonuclease/exonuclease/phosphatase" evidence="1">
    <location>
        <begin position="76"/>
        <end position="366"/>
    </location>
</feature>
<dbReference type="STRING" id="1071383.J7RS12"/>
<proteinExistence type="predicted"/>
<reference evidence="2 3" key="1">
    <citation type="journal article" date="2011" name="Proc. Natl. Acad. Sci. U.S.A.">
        <title>Evolutionary erosion of yeast sex chromosomes by mating-type switching accidents.</title>
        <authorList>
            <person name="Gordon J.L."/>
            <person name="Armisen D."/>
            <person name="Proux-Wera E."/>
            <person name="Oheigeartaigh S.S."/>
            <person name="Byrne K.P."/>
            <person name="Wolfe K.H."/>
        </authorList>
    </citation>
    <scope>NUCLEOTIDE SEQUENCE [LARGE SCALE GENOMIC DNA]</scope>
    <source>
        <strain evidence="3">ATCC MYA-139 / BCRC 22969 / CBS 8797 / CCRC 22969 / KCTC 17520 / NBRC 10181 / NCYC 3082</strain>
    </source>
</reference>
<dbReference type="Gene3D" id="3.60.10.10">
    <property type="entry name" value="Endonuclease/exonuclease/phosphatase"/>
    <property type="match status" value="1"/>
</dbReference>
<dbReference type="RefSeq" id="XP_022466923.1">
    <property type="nucleotide sequence ID" value="XM_022610647.1"/>
</dbReference>
<dbReference type="HOGENOM" id="CLU_858445_0_0_1"/>
<dbReference type="OrthoDB" id="428734at2759"/>
<dbReference type="Pfam" id="PF03372">
    <property type="entry name" value="Exo_endo_phos"/>
    <property type="match status" value="1"/>
</dbReference>
<dbReference type="InterPro" id="IPR050410">
    <property type="entry name" value="CCR4/nocturin_mRNA_transcr"/>
</dbReference>
<dbReference type="AlphaFoldDB" id="J7RS12"/>
<dbReference type="eggNOG" id="KOG0620">
    <property type="taxonomic scope" value="Eukaryota"/>
</dbReference>
<dbReference type="PANTHER" id="PTHR12121">
    <property type="entry name" value="CARBON CATABOLITE REPRESSOR PROTEIN 4"/>
    <property type="match status" value="1"/>
</dbReference>
<dbReference type="OMA" id="QVYTYVP"/>
<dbReference type="PANTHER" id="PTHR12121:SF11">
    <property type="entry name" value="RNA EXONUCLEASE NGL1"/>
    <property type="match status" value="1"/>
</dbReference>
<accession>J7RS12</accession>
<dbReference type="KEGG" id="kng:KNAG_0L00550"/>
<dbReference type="Proteomes" id="UP000006310">
    <property type="component" value="Chromosome 12"/>
</dbReference>
<dbReference type="SUPFAM" id="SSF56219">
    <property type="entry name" value="DNase I-like"/>
    <property type="match status" value="1"/>
</dbReference>
<name>J7RS12_HUIN7</name>
<evidence type="ECO:0000313" key="2">
    <source>
        <dbReference type="EMBL" id="CCK72678.1"/>
    </source>
</evidence>
<evidence type="ECO:0000259" key="1">
    <source>
        <dbReference type="Pfam" id="PF03372"/>
    </source>
</evidence>
<reference evidence="3" key="2">
    <citation type="submission" date="2012-08" db="EMBL/GenBank/DDBJ databases">
        <title>Genome sequence of Kazachstania naganishii.</title>
        <authorList>
            <person name="Gordon J.L."/>
            <person name="Armisen D."/>
            <person name="Proux-Wera E."/>
            <person name="OhEigeartaigh S.S."/>
            <person name="Byrne K.P."/>
            <person name="Wolfe K.H."/>
        </authorList>
    </citation>
    <scope>NUCLEOTIDE SEQUENCE [LARGE SCALE GENOMIC DNA]</scope>
    <source>
        <strain evidence="3">ATCC MYA-139 / BCRC 22969 / CBS 8797 / CCRC 22969 / KCTC 17520 / NBRC 10181 / NCYC 3082</strain>
    </source>
</reference>
<sequence>MFRRRFIPVKHTVNLLKKPSPGNGVPPLPGALPKHDNRFTLLTYNILSPAYMWPQVYTYVPEQCKQWEFRHDLLEQELLGKYKADIMCIQEMTKRDYQQFWSPIASGKCDMGSEFISKTAPKYWKREPDELDGVAIFYNRKMFDFVSSKGIYLNQMLDAFNDHELEYLGQKKLGLTDGAGNPTGETNLLNFLKLKNQVSLFVSLQHKSTGMYFVVINTHLYWKYDEVKLTQCMVIMRELSQIIDDLLKDVPDVTKEKVKIIFTGDLNSTKNSPVINFLRGNIISHLDLNMVNPMKPFLNRCVYDDAPEEWFDNTCYSGKLKGIFDYIWYHDTDLKLTKILTGKEVSDELDEASQRGLPNGTHPSDHIPVLTEFKILNQSKG</sequence>
<dbReference type="InterPro" id="IPR005135">
    <property type="entry name" value="Endo/exonuclease/phosphatase"/>
</dbReference>
<gene>
    <name evidence="2" type="primary">KNAG0L00550</name>
    <name evidence="2" type="ordered locus">KNAG_0L00550</name>
</gene>
<keyword evidence="3" id="KW-1185">Reference proteome</keyword>